<proteinExistence type="predicted"/>
<keyword evidence="1" id="KW-0472">Membrane</keyword>
<evidence type="ECO:0000313" key="3">
    <source>
        <dbReference type="Proteomes" id="UP000808699"/>
    </source>
</evidence>
<keyword evidence="3" id="KW-1185">Reference proteome</keyword>
<evidence type="ECO:0000313" key="2">
    <source>
        <dbReference type="EMBL" id="MBJ8438843.1"/>
    </source>
</evidence>
<sequence>MFKLRIKLLNLMNGLSKKKGSSSPHNIIFRKVSYDWNEAPIDWIPNEPFASHLINTMHLLLPGGEFWMCRMLNKALPSITDEKLREDVKRFIHQEAMHARTHETAAIKYMRSYNLIPEVYTRRVEWLYDKVLGDKPFGIELSTRLEKEWLIYRIGCMAALEHLTCILGQYALDQRAWDNANANPAMLDLLRWHGAEEVEHRCVAFDVYKYLGGTYLGHFPAIASIAIVVIGLWLYGASEIMKQHPAISENPTPLKPWFWTEWHKATNKDLLPSFFWLISQMKGFLNINYNPIDEGSTEQALAYLSTSLGYIQALREDAVH</sequence>
<dbReference type="GO" id="GO:0016787">
    <property type="term" value="F:hydrolase activity"/>
    <property type="evidence" value="ECO:0007669"/>
    <property type="project" value="UniProtKB-KW"/>
</dbReference>
<dbReference type="Pfam" id="PF10118">
    <property type="entry name" value="Metal_hydrol"/>
    <property type="match status" value="1"/>
</dbReference>
<dbReference type="PIRSF" id="PIRSF007580">
    <property type="entry name" value="UCP07580"/>
    <property type="match status" value="1"/>
</dbReference>
<organism evidence="2 3">
    <name type="scientific">Acinetobacter lactucae</name>
    <dbReference type="NCBI Taxonomy" id="1785128"/>
    <lineage>
        <taxon>Bacteria</taxon>
        <taxon>Pseudomonadati</taxon>
        <taxon>Pseudomonadota</taxon>
        <taxon>Gammaproteobacteria</taxon>
        <taxon>Moraxellales</taxon>
        <taxon>Moraxellaceae</taxon>
        <taxon>Acinetobacter</taxon>
        <taxon>Acinetobacter calcoaceticus/baumannii complex</taxon>
    </lineage>
</organism>
<dbReference type="RefSeq" id="WP_200044287.1">
    <property type="nucleotide sequence ID" value="NZ_JADWNO010000011.1"/>
</dbReference>
<comment type="caution">
    <text evidence="2">The sequence shown here is derived from an EMBL/GenBank/DDBJ whole genome shotgun (WGS) entry which is preliminary data.</text>
</comment>
<keyword evidence="1" id="KW-0812">Transmembrane</keyword>
<reference evidence="2 3" key="1">
    <citation type="submission" date="2020-11" db="EMBL/GenBank/DDBJ databases">
        <title>Enhanced detection system for hospital associated transmission using whole genome sequencing surveillance.</title>
        <authorList>
            <person name="Harrison L.H."/>
            <person name="Van Tyne D."/>
            <person name="Marsh J.W."/>
            <person name="Griffith M.P."/>
            <person name="Snyder D.J."/>
            <person name="Cooper V.S."/>
            <person name="Mustapha M."/>
        </authorList>
    </citation>
    <scope>NUCLEOTIDE SEQUENCE [LARGE SCALE GENOMIC DNA]</scope>
    <source>
        <strain evidence="2 3">ACIN00241</strain>
    </source>
</reference>
<dbReference type="PANTHER" id="PTHR39456">
    <property type="entry name" value="METAL-DEPENDENT HYDROLASE"/>
    <property type="match status" value="1"/>
</dbReference>
<feature type="transmembrane region" description="Helical" evidence="1">
    <location>
        <begin position="215"/>
        <end position="235"/>
    </location>
</feature>
<evidence type="ECO:0000256" key="1">
    <source>
        <dbReference type="SAM" id="Phobius"/>
    </source>
</evidence>
<dbReference type="Proteomes" id="UP000808699">
    <property type="component" value="Unassembled WGS sequence"/>
</dbReference>
<name>A0ABS1ALP5_9GAMM</name>
<dbReference type="EMBL" id="JADWNO010000011">
    <property type="protein sequence ID" value="MBJ8438843.1"/>
    <property type="molecule type" value="Genomic_DNA"/>
</dbReference>
<dbReference type="InterPro" id="IPR016516">
    <property type="entry name" value="UCP07580"/>
</dbReference>
<accession>A0ABS1ALP5</accession>
<gene>
    <name evidence="2" type="ORF">I6M64_16175</name>
</gene>
<keyword evidence="1" id="KW-1133">Transmembrane helix</keyword>
<keyword evidence="2" id="KW-0378">Hydrolase</keyword>
<protein>
    <submittedName>
        <fullName evidence="2">Metal-dependent hydrolase</fullName>
    </submittedName>
</protein>
<dbReference type="PANTHER" id="PTHR39456:SF1">
    <property type="entry name" value="METAL-DEPENDENT HYDROLASE"/>
    <property type="match status" value="1"/>
</dbReference>